<sequence>MKRILITVCLFTLFFSCSSDDDNNVEPQSNFYGLAVGNSWNYKIYERNFQTETLEYNGIQQDISVIDTEEIDGNSYFKLKIVTSGSSDNDTYFPNDETINYRRIEDGKLLNEYNQTIFVNNDYTERLISEDDWGNFYNRTLEELATVTVDAGEFTCADMLVYAKNSEGAQMAGLDHTYYSNEIGLVSSSISFVVSGQIFYKTILNSYNIQ</sequence>
<dbReference type="Proteomes" id="UP001597548">
    <property type="component" value="Unassembled WGS sequence"/>
</dbReference>
<comment type="caution">
    <text evidence="2">The sequence shown here is derived from an EMBL/GenBank/DDBJ whole genome shotgun (WGS) entry which is preliminary data.</text>
</comment>
<dbReference type="EMBL" id="JBHUOS010000003">
    <property type="protein sequence ID" value="MFD2915402.1"/>
    <property type="molecule type" value="Genomic_DNA"/>
</dbReference>
<accession>A0ABW5ZS61</accession>
<name>A0ABW5ZS61_9FLAO</name>
<feature type="chain" id="PRO_5046401624" evidence="1">
    <location>
        <begin position="20"/>
        <end position="210"/>
    </location>
</feature>
<evidence type="ECO:0000313" key="2">
    <source>
        <dbReference type="EMBL" id="MFD2915402.1"/>
    </source>
</evidence>
<gene>
    <name evidence="2" type="ORF">ACFS29_07100</name>
</gene>
<evidence type="ECO:0000256" key="1">
    <source>
        <dbReference type="SAM" id="SignalP"/>
    </source>
</evidence>
<dbReference type="PROSITE" id="PS51257">
    <property type="entry name" value="PROKAR_LIPOPROTEIN"/>
    <property type="match status" value="1"/>
</dbReference>
<reference evidence="3" key="1">
    <citation type="journal article" date="2019" name="Int. J. Syst. Evol. Microbiol.">
        <title>The Global Catalogue of Microorganisms (GCM) 10K type strain sequencing project: providing services to taxonomists for standard genome sequencing and annotation.</title>
        <authorList>
            <consortium name="The Broad Institute Genomics Platform"/>
            <consortium name="The Broad Institute Genome Sequencing Center for Infectious Disease"/>
            <person name="Wu L."/>
            <person name="Ma J."/>
        </authorList>
    </citation>
    <scope>NUCLEOTIDE SEQUENCE [LARGE SCALE GENOMIC DNA]</scope>
    <source>
        <strain evidence="3">KCTC 32514</strain>
    </source>
</reference>
<evidence type="ECO:0000313" key="3">
    <source>
        <dbReference type="Proteomes" id="UP001597548"/>
    </source>
</evidence>
<organism evidence="2 3">
    <name type="scientific">Psychroserpens luteus</name>
    <dbReference type="NCBI Taxonomy" id="1434066"/>
    <lineage>
        <taxon>Bacteria</taxon>
        <taxon>Pseudomonadati</taxon>
        <taxon>Bacteroidota</taxon>
        <taxon>Flavobacteriia</taxon>
        <taxon>Flavobacteriales</taxon>
        <taxon>Flavobacteriaceae</taxon>
        <taxon>Psychroserpens</taxon>
    </lineage>
</organism>
<protein>
    <submittedName>
        <fullName evidence="2">Uncharacterized protein</fullName>
    </submittedName>
</protein>
<keyword evidence="3" id="KW-1185">Reference proteome</keyword>
<feature type="signal peptide" evidence="1">
    <location>
        <begin position="1"/>
        <end position="19"/>
    </location>
</feature>
<dbReference type="RefSeq" id="WP_194509897.1">
    <property type="nucleotide sequence ID" value="NZ_JADILU010000012.1"/>
</dbReference>
<keyword evidence="1" id="KW-0732">Signal</keyword>
<proteinExistence type="predicted"/>